<evidence type="ECO:0000256" key="4">
    <source>
        <dbReference type="ARBA" id="ARBA00022982"/>
    </source>
</evidence>
<feature type="binding site" description="axial binding residue" evidence="6">
    <location>
        <position position="49"/>
    </location>
    <ligand>
        <name>heme c</name>
        <dbReference type="ChEBI" id="CHEBI:61717"/>
        <label>1</label>
    </ligand>
    <ligandPart>
        <name>Fe</name>
        <dbReference type="ChEBI" id="CHEBI:18248"/>
    </ligandPart>
</feature>
<feature type="binding site" description="axial binding residue" evidence="6">
    <location>
        <position position="39"/>
    </location>
    <ligand>
        <name>heme c</name>
        <dbReference type="ChEBI" id="CHEBI:61717"/>
        <label>1</label>
    </ligand>
    <ligandPart>
        <name>Fe</name>
        <dbReference type="ChEBI" id="CHEBI:18248"/>
    </ligandPart>
</feature>
<dbReference type="SUPFAM" id="SSF48695">
    <property type="entry name" value="Multiheme cytochromes"/>
    <property type="match status" value="1"/>
</dbReference>
<dbReference type="InterPro" id="IPR020942">
    <property type="entry name" value="Cyt_c_III_dom"/>
</dbReference>
<keyword evidence="1" id="KW-0813">Transport</keyword>
<evidence type="ECO:0000256" key="6">
    <source>
        <dbReference type="PIRSR" id="PIRSR602322-1"/>
    </source>
</evidence>
<name>A0A0B5FRE4_9BACT</name>
<dbReference type="GO" id="GO:0009055">
    <property type="term" value="F:electron transfer activity"/>
    <property type="evidence" value="ECO:0007669"/>
    <property type="project" value="InterPro"/>
</dbReference>
<gene>
    <name evidence="9" type="ORF">GSUB_05540</name>
</gene>
<keyword evidence="10" id="KW-1185">Reference proteome</keyword>
<dbReference type="Proteomes" id="UP000035036">
    <property type="component" value="Chromosome"/>
</dbReference>
<proteinExistence type="predicted"/>
<keyword evidence="4" id="KW-0249">Electron transport</keyword>
<protein>
    <submittedName>
        <fullName evidence="9">Cytochrome C</fullName>
    </submittedName>
</protein>
<dbReference type="STRING" id="483547.GSUB_05540"/>
<feature type="domain" description="Class III cytochrome C" evidence="8">
    <location>
        <begin position="30"/>
        <end position="78"/>
    </location>
</feature>
<dbReference type="InterPro" id="IPR036280">
    <property type="entry name" value="Multihaem_cyt_sf"/>
</dbReference>
<reference evidence="9 10" key="1">
    <citation type="journal article" date="2015" name="Genome Announc.">
        <title>Genomes of Geoalkalibacter ferrihydriticus Z-0531T and Geoalkalibacter subterraneus Red1T, Two Haloalkaliphilic Metal-Reducing Deltaproteobacteria.</title>
        <authorList>
            <person name="Badalamenti J.P."/>
            <person name="Krajmalnik-Brown R."/>
            <person name="Torres C.I."/>
            <person name="Bond D.R."/>
        </authorList>
    </citation>
    <scope>NUCLEOTIDE SEQUENCE [LARGE SCALE GENOMIC DNA]</scope>
    <source>
        <strain evidence="9 10">Red1</strain>
    </source>
</reference>
<dbReference type="AlphaFoldDB" id="A0A0B5FRE4"/>
<keyword evidence="2 6" id="KW-0349">Heme</keyword>
<dbReference type="PRINTS" id="PR00609">
    <property type="entry name" value="CYTOCHROMEC3"/>
</dbReference>
<dbReference type="HOGENOM" id="CLU_188310_0_0_7"/>
<evidence type="ECO:0000256" key="2">
    <source>
        <dbReference type="ARBA" id="ARBA00022617"/>
    </source>
</evidence>
<dbReference type="Pfam" id="PF02085">
    <property type="entry name" value="Cytochrom_CIII"/>
    <property type="match status" value="1"/>
</dbReference>
<keyword evidence="5 6" id="KW-0408">Iron</keyword>
<evidence type="ECO:0000313" key="9">
    <source>
        <dbReference type="EMBL" id="AJF06136.1"/>
    </source>
</evidence>
<feature type="binding site" description="axial binding residue" evidence="6">
    <location>
        <position position="53"/>
    </location>
    <ligand>
        <name>heme c</name>
        <dbReference type="ChEBI" id="CHEBI:61717"/>
        <label>1</label>
    </ligand>
    <ligandPart>
        <name>Fe</name>
        <dbReference type="ChEBI" id="CHEBI:18248"/>
    </ligandPart>
</feature>
<evidence type="ECO:0000256" key="3">
    <source>
        <dbReference type="ARBA" id="ARBA00022723"/>
    </source>
</evidence>
<dbReference type="OrthoDB" id="5421852at2"/>
<evidence type="ECO:0000256" key="1">
    <source>
        <dbReference type="ARBA" id="ARBA00022448"/>
    </source>
</evidence>
<dbReference type="RefSeq" id="WP_040199638.1">
    <property type="nucleotide sequence ID" value="NZ_CP010311.1"/>
</dbReference>
<comment type="cofactor">
    <cofactor evidence="6">
        <name>heme c</name>
        <dbReference type="ChEBI" id="CHEBI:61717"/>
    </cofactor>
    <text evidence="6">Binds 4 heme c groups covalently per monomer.</text>
</comment>
<evidence type="ECO:0000313" key="10">
    <source>
        <dbReference type="Proteomes" id="UP000035036"/>
    </source>
</evidence>
<dbReference type="EMBL" id="CP010311">
    <property type="protein sequence ID" value="AJF06136.1"/>
    <property type="molecule type" value="Genomic_DNA"/>
</dbReference>
<evidence type="ECO:0000259" key="8">
    <source>
        <dbReference type="Pfam" id="PF02085"/>
    </source>
</evidence>
<feature type="chain" id="PRO_5002103069" evidence="7">
    <location>
        <begin position="23"/>
        <end position="90"/>
    </location>
</feature>
<dbReference type="Gene3D" id="3.90.10.10">
    <property type="entry name" value="Cytochrome C3"/>
    <property type="match status" value="1"/>
</dbReference>
<feature type="binding site" description="axial binding residue" evidence="6">
    <location>
        <position position="52"/>
    </location>
    <ligand>
        <name>heme c</name>
        <dbReference type="ChEBI" id="CHEBI:61717"/>
        <label>1</label>
    </ligand>
    <ligandPart>
        <name>Fe</name>
        <dbReference type="ChEBI" id="CHEBI:18248"/>
    </ligandPart>
</feature>
<organism evidence="9 10">
    <name type="scientific">Geoalkalibacter subterraneus</name>
    <dbReference type="NCBI Taxonomy" id="483547"/>
    <lineage>
        <taxon>Bacteria</taxon>
        <taxon>Pseudomonadati</taxon>
        <taxon>Thermodesulfobacteriota</taxon>
        <taxon>Desulfuromonadia</taxon>
        <taxon>Desulfuromonadales</taxon>
        <taxon>Geoalkalibacteraceae</taxon>
        <taxon>Geoalkalibacter</taxon>
    </lineage>
</organism>
<dbReference type="InterPro" id="IPR002322">
    <property type="entry name" value="Cyt_c_III"/>
</dbReference>
<dbReference type="CDD" id="cd08168">
    <property type="entry name" value="Cytochrom_C3"/>
    <property type="match status" value="1"/>
</dbReference>
<dbReference type="GO" id="GO:0020037">
    <property type="term" value="F:heme binding"/>
    <property type="evidence" value="ECO:0007669"/>
    <property type="project" value="InterPro"/>
</dbReference>
<accession>A0A0B5FRE4</accession>
<feature type="binding site" description="axial binding residue" evidence="6">
    <location>
        <position position="42"/>
    </location>
    <ligand>
        <name>heme c</name>
        <dbReference type="ChEBI" id="CHEBI:61717"/>
        <label>1</label>
    </ligand>
    <ligandPart>
        <name>Fe</name>
        <dbReference type="ChEBI" id="CHEBI:18248"/>
    </ligandPart>
</feature>
<sequence length="90" mass="9486">MKRLTAVIAAAAFLGAAALAFGADSYTYEAKNGNVTFDHKAHQKAAGKCTACHEGGVGPIEVDKDYGHSTCKDCHKEMSGPTKCNECHVK</sequence>
<feature type="signal peptide" evidence="7">
    <location>
        <begin position="1"/>
        <end position="22"/>
    </location>
</feature>
<dbReference type="GO" id="GO:0046872">
    <property type="term" value="F:metal ion binding"/>
    <property type="evidence" value="ECO:0007669"/>
    <property type="project" value="UniProtKB-KW"/>
</dbReference>
<keyword evidence="3 6" id="KW-0479">Metal-binding</keyword>
<evidence type="ECO:0000256" key="7">
    <source>
        <dbReference type="SAM" id="SignalP"/>
    </source>
</evidence>
<keyword evidence="7" id="KW-0732">Signal</keyword>
<dbReference type="KEGG" id="gsb:GSUB_05540"/>
<evidence type="ECO:0000256" key="5">
    <source>
        <dbReference type="ARBA" id="ARBA00023004"/>
    </source>
</evidence>